<dbReference type="CDD" id="cd07381">
    <property type="entry name" value="MPP_CapA"/>
    <property type="match status" value="1"/>
</dbReference>
<dbReference type="Proteomes" id="UP000008798">
    <property type="component" value="Chromosome"/>
</dbReference>
<dbReference type="PATRIC" id="fig|717962.3.peg.492"/>
<dbReference type="InterPro" id="IPR019079">
    <property type="entry name" value="Capsule_synth_CapA"/>
</dbReference>
<dbReference type="SMART" id="SM00854">
    <property type="entry name" value="PGA_cap"/>
    <property type="match status" value="1"/>
</dbReference>
<dbReference type="AlphaFoldDB" id="D4J5F1"/>
<dbReference type="InterPro" id="IPR029052">
    <property type="entry name" value="Metallo-depent_PP-like"/>
</dbReference>
<sequence length="418" mass="47603">MSVDWNKQVGVLLTDCFGLIVDEENRQRYMKLKKNTTIAFTGDIGFDKYMEKKWEDEALLAPEITEFLTSADHVVANVEGPLVDNTATLTQAAEMRLMHTIHPDAEKVLRDIHADIWNLCNNHIMDAGQDGLALTLQEAKKFGAKTIGVGMNMTEAARPLILDEAGGIGLFAVGYQRGCKPAGEDKGGCLSWSEMEIIRSIIQEIKTKCRWCVVVAHGGEEFTAIPSPYTRERYHAYLEMGADLVVCHHPHVPMNYETVGDKMIFYSLGNFIFDTDYQRAQFNTEKGILLKLHFTEDSYSFEAFGLKINRENEHIESAPLPRIFADIQENDYNKLEPLAAKMFLAATKRQQLFLYPDKFKDATEEQWKAHFYEEKRSGRVPGEALDFQIIYPIAQEEAKGAWKTCKLEYVKAYILEQM</sequence>
<dbReference type="KEGG" id="cct:CC1_06880"/>
<accession>D4J5F1</accession>
<dbReference type="Pfam" id="PF09587">
    <property type="entry name" value="PGA_cap"/>
    <property type="match status" value="1"/>
</dbReference>
<dbReference type="STRING" id="717962.CC1_06880"/>
<evidence type="ECO:0000313" key="3">
    <source>
        <dbReference type="EMBL" id="CBK79572.1"/>
    </source>
</evidence>
<name>D4J5F1_9FIRM</name>
<evidence type="ECO:0000259" key="2">
    <source>
        <dbReference type="SMART" id="SM00854"/>
    </source>
</evidence>
<reference evidence="3 4" key="2">
    <citation type="submission" date="2010-03" db="EMBL/GenBank/DDBJ databases">
        <authorList>
            <person name="Pajon A."/>
        </authorList>
    </citation>
    <scope>NUCLEOTIDE SEQUENCE [LARGE SCALE GENOMIC DNA]</scope>
    <source>
        <strain evidence="3 4">GD/7</strain>
    </source>
</reference>
<dbReference type="SUPFAM" id="SSF56300">
    <property type="entry name" value="Metallo-dependent phosphatases"/>
    <property type="match status" value="1"/>
</dbReference>
<comment type="similarity">
    <text evidence="1">Belongs to the CapA family.</text>
</comment>
<feature type="domain" description="Capsule synthesis protein CapA" evidence="2">
    <location>
        <begin position="37"/>
        <end position="275"/>
    </location>
</feature>
<dbReference type="PANTHER" id="PTHR33393">
    <property type="entry name" value="POLYGLUTAMINE SYNTHESIS ACCESSORY PROTEIN RV0574C-RELATED"/>
    <property type="match status" value="1"/>
</dbReference>
<organism evidence="3 4">
    <name type="scientific">Coprococcus catus GD/7</name>
    <dbReference type="NCBI Taxonomy" id="717962"/>
    <lineage>
        <taxon>Bacteria</taxon>
        <taxon>Bacillati</taxon>
        <taxon>Bacillota</taxon>
        <taxon>Clostridia</taxon>
        <taxon>Lachnospirales</taxon>
        <taxon>Lachnospiraceae</taxon>
        <taxon>Coprococcus</taxon>
    </lineage>
</organism>
<dbReference type="EMBL" id="FP929038">
    <property type="protein sequence ID" value="CBK79572.1"/>
    <property type="molecule type" value="Genomic_DNA"/>
</dbReference>
<dbReference type="InterPro" id="IPR052169">
    <property type="entry name" value="CW_Biosynth-Accessory"/>
</dbReference>
<dbReference type="PANTHER" id="PTHR33393:SF11">
    <property type="entry name" value="POLYGLUTAMINE SYNTHESIS ACCESSORY PROTEIN RV0574C-RELATED"/>
    <property type="match status" value="1"/>
</dbReference>
<gene>
    <name evidence="3" type="ORF">CC1_06880</name>
</gene>
<proteinExistence type="inferred from homology"/>
<evidence type="ECO:0000256" key="1">
    <source>
        <dbReference type="ARBA" id="ARBA00005662"/>
    </source>
</evidence>
<dbReference type="Gene3D" id="3.60.21.10">
    <property type="match status" value="1"/>
</dbReference>
<evidence type="ECO:0000313" key="4">
    <source>
        <dbReference type="Proteomes" id="UP000008798"/>
    </source>
</evidence>
<reference evidence="3 4" key="1">
    <citation type="submission" date="2010-03" db="EMBL/GenBank/DDBJ databases">
        <title>The genome sequence of Coprococcus catus GD/7.</title>
        <authorList>
            <consortium name="metaHIT consortium -- http://www.metahit.eu/"/>
            <person name="Pajon A."/>
            <person name="Turner K."/>
            <person name="Parkhill J."/>
            <person name="Duncan S."/>
            <person name="Flint H."/>
        </authorList>
    </citation>
    <scope>NUCLEOTIDE SEQUENCE [LARGE SCALE GENOMIC DNA]</scope>
    <source>
        <strain evidence="3 4">GD/7</strain>
    </source>
</reference>
<dbReference type="HOGENOM" id="CLU_656745_0_0_9"/>
<protein>
    <submittedName>
        <fullName evidence="3">Bacterial capsule synthesis protein PGA_cap</fullName>
    </submittedName>
</protein>